<dbReference type="InterPro" id="IPR036894">
    <property type="entry name" value="YbaB-like_sf"/>
</dbReference>
<proteinExistence type="predicted"/>
<gene>
    <name evidence="1" type="ORF">KGQ19_02495</name>
</gene>
<dbReference type="InterPro" id="IPR004401">
    <property type="entry name" value="YbaB/EbfC"/>
</dbReference>
<name>A0ABS5KHA8_9ACTN</name>
<comment type="caution">
    <text evidence="1">The sequence shown here is derived from an EMBL/GenBank/DDBJ whole genome shotgun (WGS) entry which is preliminary data.</text>
</comment>
<protein>
    <submittedName>
        <fullName evidence="1">YbaB/EbfC family nucleoid-associated protein</fullName>
    </submittedName>
</protein>
<keyword evidence="2" id="KW-1185">Reference proteome</keyword>
<accession>A0ABS5KHA8</accession>
<dbReference type="Proteomes" id="UP000730482">
    <property type="component" value="Unassembled WGS sequence"/>
</dbReference>
<dbReference type="RefSeq" id="WP_212007389.1">
    <property type="nucleotide sequence ID" value="NZ_JAAFYZ010000005.1"/>
</dbReference>
<dbReference type="Pfam" id="PF02575">
    <property type="entry name" value="YbaB_DNA_bd"/>
    <property type="match status" value="1"/>
</dbReference>
<evidence type="ECO:0000313" key="2">
    <source>
        <dbReference type="Proteomes" id="UP000730482"/>
    </source>
</evidence>
<sequence>MSPTERAQRAMSNLNAFPEDVDQLLEQYRQRRAEAGQIQRKMREVASSATAPRQVVKVTVGAQGELKALEFPTGAYKRLPPAELAELILTTAQEAQTKAMAAIQELVLPKLPGGLNFADLIKGTTDLAQAMPEEPPMPEVVRDYIDGGRSASHMLGGNHG</sequence>
<reference evidence="1 2" key="1">
    <citation type="submission" date="2020-02" db="EMBL/GenBank/DDBJ databases">
        <title>Acidophilic actinobacteria isolated from forest soil.</title>
        <authorList>
            <person name="Golinska P."/>
        </authorList>
    </citation>
    <scope>NUCLEOTIDE SEQUENCE [LARGE SCALE GENOMIC DNA]</scope>
    <source>
        <strain evidence="1 2">NL8</strain>
    </source>
</reference>
<evidence type="ECO:0000313" key="1">
    <source>
        <dbReference type="EMBL" id="MBS2545731.1"/>
    </source>
</evidence>
<dbReference type="EMBL" id="JAAFYZ010000005">
    <property type="protein sequence ID" value="MBS2545731.1"/>
    <property type="molecule type" value="Genomic_DNA"/>
</dbReference>
<dbReference type="SUPFAM" id="SSF82607">
    <property type="entry name" value="YbaB-like"/>
    <property type="match status" value="1"/>
</dbReference>
<organism evidence="1 2">
    <name type="scientific">Catenulispora pinistramenti</name>
    <dbReference type="NCBI Taxonomy" id="2705254"/>
    <lineage>
        <taxon>Bacteria</taxon>
        <taxon>Bacillati</taxon>
        <taxon>Actinomycetota</taxon>
        <taxon>Actinomycetes</taxon>
        <taxon>Catenulisporales</taxon>
        <taxon>Catenulisporaceae</taxon>
        <taxon>Catenulispora</taxon>
    </lineage>
</organism>
<dbReference type="Gene3D" id="3.30.1310.10">
    <property type="entry name" value="Nucleoid-associated protein YbaB-like domain"/>
    <property type="match status" value="1"/>
</dbReference>